<dbReference type="HOGENOM" id="CLU_2943446_0_0_1"/>
<reference evidence="1 2" key="1">
    <citation type="journal article" date="2011" name="Nat. Biotechnol.">
        <title>Comparative genomic analysis of the thermophilic biomass-degrading fungi Myceliophthora thermophila and Thielavia terrestris.</title>
        <authorList>
            <person name="Berka R.M."/>
            <person name="Grigoriev I.V."/>
            <person name="Otillar R."/>
            <person name="Salamov A."/>
            <person name="Grimwood J."/>
            <person name="Reid I."/>
            <person name="Ishmael N."/>
            <person name="John T."/>
            <person name="Darmond C."/>
            <person name="Moisan M.-C."/>
            <person name="Henrissat B."/>
            <person name="Coutinho P.M."/>
            <person name="Lombard V."/>
            <person name="Natvig D.O."/>
            <person name="Lindquist E."/>
            <person name="Schmutz J."/>
            <person name="Lucas S."/>
            <person name="Harris P."/>
            <person name="Powlowski J."/>
            <person name="Bellemare A."/>
            <person name="Taylor D."/>
            <person name="Butler G."/>
            <person name="de Vries R.P."/>
            <person name="Allijn I.E."/>
            <person name="van den Brink J."/>
            <person name="Ushinsky S."/>
            <person name="Storms R."/>
            <person name="Powell A.J."/>
            <person name="Paulsen I.T."/>
            <person name="Elbourne L.D.H."/>
            <person name="Baker S.E."/>
            <person name="Magnuson J."/>
            <person name="LaBoissiere S."/>
            <person name="Clutterbuck A.J."/>
            <person name="Martinez D."/>
            <person name="Wogulis M."/>
            <person name="de Leon A.L."/>
            <person name="Rey M.W."/>
            <person name="Tsang A."/>
        </authorList>
    </citation>
    <scope>NUCLEOTIDE SEQUENCE [LARGE SCALE GENOMIC DNA]</scope>
    <source>
        <strain evidence="2">ATCC 38088 / NRRL 8126</strain>
    </source>
</reference>
<dbReference type="RefSeq" id="XP_003654060.1">
    <property type="nucleotide sequence ID" value="XM_003654012.1"/>
</dbReference>
<accession>G2R6Z6</accession>
<dbReference type="Proteomes" id="UP000008181">
    <property type="component" value="Chromosome 3"/>
</dbReference>
<dbReference type="EMBL" id="CP003011">
    <property type="protein sequence ID" value="AEO67724.1"/>
    <property type="molecule type" value="Genomic_DNA"/>
</dbReference>
<sequence length="60" mass="6442">MISAHSALILARAASTALLIPAAAVSIEWLRYDSAGRRLRIQQPRFRKSPACPANLVSPG</sequence>
<protein>
    <submittedName>
        <fullName evidence="1">Uncharacterized protein</fullName>
    </submittedName>
</protein>
<organism evidence="1 2">
    <name type="scientific">Thermothielavioides terrestris (strain ATCC 38088 / NRRL 8126)</name>
    <name type="common">Thielavia terrestris</name>
    <dbReference type="NCBI Taxonomy" id="578455"/>
    <lineage>
        <taxon>Eukaryota</taxon>
        <taxon>Fungi</taxon>
        <taxon>Dikarya</taxon>
        <taxon>Ascomycota</taxon>
        <taxon>Pezizomycotina</taxon>
        <taxon>Sordariomycetes</taxon>
        <taxon>Sordariomycetidae</taxon>
        <taxon>Sordariales</taxon>
        <taxon>Chaetomiaceae</taxon>
        <taxon>Thermothielavioides</taxon>
        <taxon>Thermothielavioides terrestris</taxon>
    </lineage>
</organism>
<evidence type="ECO:0000313" key="1">
    <source>
        <dbReference type="EMBL" id="AEO67724.1"/>
    </source>
</evidence>
<dbReference type="GeneID" id="11516456"/>
<dbReference type="KEGG" id="ttt:THITE_2116676"/>
<keyword evidence="2" id="KW-1185">Reference proteome</keyword>
<evidence type="ECO:0000313" key="2">
    <source>
        <dbReference type="Proteomes" id="UP000008181"/>
    </source>
</evidence>
<dbReference type="AlphaFoldDB" id="G2R6Z6"/>
<name>G2R6Z6_THETT</name>
<proteinExistence type="predicted"/>
<gene>
    <name evidence="1" type="ORF">THITE_2116676</name>
</gene>